<dbReference type="InterPro" id="IPR002068">
    <property type="entry name" value="A-crystallin/Hsp20_dom"/>
</dbReference>
<dbReference type="CDD" id="cd06464">
    <property type="entry name" value="ACD_sHsps-like"/>
    <property type="match status" value="1"/>
</dbReference>
<dbReference type="InterPro" id="IPR031107">
    <property type="entry name" value="Small_HSP"/>
</dbReference>
<reference evidence="5 6" key="1">
    <citation type="submission" date="2023-11" db="EMBL/GenBank/DDBJ databases">
        <title>Dfirmibasis_genome.</title>
        <authorList>
            <person name="Edelbroek B."/>
            <person name="Kjellin J."/>
            <person name="Jerlstrom-Hultqvist J."/>
            <person name="Soderbom F."/>
        </authorList>
    </citation>
    <scope>NUCLEOTIDE SEQUENCE [LARGE SCALE GENOMIC DNA]</scope>
    <source>
        <strain evidence="5 6">TNS-C-14</strain>
    </source>
</reference>
<dbReference type="Pfam" id="PF00011">
    <property type="entry name" value="HSP20"/>
    <property type="match status" value="1"/>
</dbReference>
<dbReference type="InterPro" id="IPR008978">
    <property type="entry name" value="HSP20-like_chaperone"/>
</dbReference>
<dbReference type="PROSITE" id="PS01031">
    <property type="entry name" value="SHSP"/>
    <property type="match status" value="1"/>
</dbReference>
<dbReference type="Proteomes" id="UP001344447">
    <property type="component" value="Unassembled WGS sequence"/>
</dbReference>
<comment type="similarity">
    <text evidence="2 3">Belongs to the small heat shock protein (HSP20) family.</text>
</comment>
<keyword evidence="6" id="KW-1185">Reference proteome</keyword>
<dbReference type="Gene3D" id="2.60.40.790">
    <property type="match status" value="1"/>
</dbReference>
<dbReference type="AlphaFoldDB" id="A0AAN7U7Z4"/>
<evidence type="ECO:0000313" key="6">
    <source>
        <dbReference type="Proteomes" id="UP001344447"/>
    </source>
</evidence>
<evidence type="ECO:0000256" key="1">
    <source>
        <dbReference type="ARBA" id="ARBA00023016"/>
    </source>
</evidence>
<dbReference type="SUPFAM" id="SSF49764">
    <property type="entry name" value="HSP20-like chaperones"/>
    <property type="match status" value="1"/>
</dbReference>
<comment type="caution">
    <text evidence="5">The sequence shown here is derived from an EMBL/GenBank/DDBJ whole genome shotgun (WGS) entry which is preliminary data.</text>
</comment>
<protein>
    <recommendedName>
        <fullName evidence="4">SHSP domain-containing protein</fullName>
    </recommendedName>
</protein>
<evidence type="ECO:0000256" key="2">
    <source>
        <dbReference type="PROSITE-ProRule" id="PRU00285"/>
    </source>
</evidence>
<evidence type="ECO:0000313" key="5">
    <source>
        <dbReference type="EMBL" id="KAK5583847.1"/>
    </source>
</evidence>
<name>A0AAN7U7Z4_9MYCE</name>
<organism evidence="5 6">
    <name type="scientific">Dictyostelium firmibasis</name>
    <dbReference type="NCBI Taxonomy" id="79012"/>
    <lineage>
        <taxon>Eukaryota</taxon>
        <taxon>Amoebozoa</taxon>
        <taxon>Evosea</taxon>
        <taxon>Eumycetozoa</taxon>
        <taxon>Dictyostelia</taxon>
        <taxon>Dictyosteliales</taxon>
        <taxon>Dictyosteliaceae</taxon>
        <taxon>Dictyostelium</taxon>
    </lineage>
</organism>
<feature type="domain" description="SHSP" evidence="4">
    <location>
        <begin position="37"/>
        <end position="150"/>
    </location>
</feature>
<evidence type="ECO:0000259" key="4">
    <source>
        <dbReference type="PROSITE" id="PS01031"/>
    </source>
</evidence>
<proteinExistence type="inferred from homology"/>
<dbReference type="EMBL" id="JAVFKY010000001">
    <property type="protein sequence ID" value="KAK5583847.1"/>
    <property type="molecule type" value="Genomic_DNA"/>
</dbReference>
<dbReference type="PANTHER" id="PTHR11527">
    <property type="entry name" value="HEAT-SHOCK PROTEIN 20 FAMILY MEMBER"/>
    <property type="match status" value="1"/>
</dbReference>
<keyword evidence="1" id="KW-0346">Stress response</keyword>
<evidence type="ECO:0000256" key="3">
    <source>
        <dbReference type="RuleBase" id="RU003616"/>
    </source>
</evidence>
<accession>A0AAN7U7Z4</accession>
<sequence>MSINWLTHPFEELSNLKHSLDETLKNWTGPAPTAASSMDWGWKPRMDVCENKDYYKIILELPSFNKDEIEVQVNGRFLSIKGQKMEHTTDEWKYHRRERYSGGEFHRAVALPEGIDGSSIQAKFQSGVLLLLIPKTGGKTSQHISLMGREEHGNKRNVIDLEEKERRRRMEESDPMLGRKWGGGRSLYGSKMGNQNDTLYRKPSAADLRLVKQLELKERDRRIRDTKGEAEKKKNALKVSRYIKSLGMNPRSTLRRGGREVEKIIHLEERERQARIRDKGRQRQQQALAKKVSNLIKHSGGAARLRHTGFNYSTITKGFTTSKSKLDRFGKQNDSFGGFSVNKSFGNYFKGMGGKSINISGSDFKGSSQFNKFTHNLEEKERQRRLSDKKGQNDAKRLAAEISHMIGNAHF</sequence>
<gene>
    <name evidence="5" type="ORF">RB653_005449</name>
</gene>